<accession>A0A7S1VSZ3</accession>
<dbReference type="PANTHER" id="PTHR12242:SF1">
    <property type="entry name" value="MYND-TYPE DOMAIN-CONTAINING PROTEIN"/>
    <property type="match status" value="1"/>
</dbReference>
<feature type="transmembrane region" description="Helical" evidence="2">
    <location>
        <begin position="241"/>
        <end position="262"/>
    </location>
</feature>
<name>A0A7S1VSZ3_9STRA</name>
<protein>
    <submittedName>
        <fullName evidence="3">Uncharacterized protein</fullName>
    </submittedName>
</protein>
<organism evidence="3">
    <name type="scientific">Grammatophora oceanica</name>
    <dbReference type="NCBI Taxonomy" id="210454"/>
    <lineage>
        <taxon>Eukaryota</taxon>
        <taxon>Sar</taxon>
        <taxon>Stramenopiles</taxon>
        <taxon>Ochrophyta</taxon>
        <taxon>Bacillariophyta</taxon>
        <taxon>Fragilariophyceae</taxon>
        <taxon>Fragilariophycidae</taxon>
        <taxon>Rhabdonematales</taxon>
        <taxon>Grammatophoraceae</taxon>
        <taxon>Grammatophora</taxon>
    </lineage>
</organism>
<keyword evidence="2" id="KW-1133">Transmembrane helix</keyword>
<feature type="region of interest" description="Disordered" evidence="1">
    <location>
        <begin position="1"/>
        <end position="37"/>
    </location>
</feature>
<feature type="transmembrane region" description="Helical" evidence="2">
    <location>
        <begin position="214"/>
        <end position="234"/>
    </location>
</feature>
<dbReference type="PANTHER" id="PTHR12242">
    <property type="entry name" value="OS02G0130600 PROTEIN-RELATED"/>
    <property type="match status" value="1"/>
</dbReference>
<feature type="transmembrane region" description="Helical" evidence="2">
    <location>
        <begin position="139"/>
        <end position="159"/>
    </location>
</feature>
<dbReference type="EMBL" id="HBGK01048224">
    <property type="protein sequence ID" value="CAD9307999.1"/>
    <property type="molecule type" value="Transcribed_RNA"/>
</dbReference>
<feature type="transmembrane region" description="Helical" evidence="2">
    <location>
        <begin position="282"/>
        <end position="305"/>
    </location>
</feature>
<reference evidence="3" key="1">
    <citation type="submission" date="2021-01" db="EMBL/GenBank/DDBJ databases">
        <authorList>
            <person name="Corre E."/>
            <person name="Pelletier E."/>
            <person name="Niang G."/>
            <person name="Scheremetjew M."/>
            <person name="Finn R."/>
            <person name="Kale V."/>
            <person name="Holt S."/>
            <person name="Cochrane G."/>
            <person name="Meng A."/>
            <person name="Brown T."/>
            <person name="Cohen L."/>
        </authorList>
    </citation>
    <scope>NUCLEOTIDE SEQUENCE</scope>
    <source>
        <strain evidence="3">CCMP 410</strain>
    </source>
</reference>
<sequence>MAKVKNEAPKKAAVNSKDEITDEKLHESSTPVTGRPPSHSVELVMLVGCGCLILFPHLEEIDEVASVRILSRRIFAESVSVSALAYARFMIAVFIFGVSLQLLWSEGWVQVVQYKPGSKLKKCNLVMKGWKTMCPFTSVSWNLLGLYNLLAAIVAYQVALGRSPSPALMRLTVIIWETAAPCTLLVASVIRYAIWPNVIKQGGSTANLKHPRTLIMHNANVLIALTEIALLGGLPLRFSEMALAPLYGILYVVFSWSMRSRWAAPENGPQFLYFFFDTTQGWTTSIALIVLLVVLLVFYVVMALSIRTLNLLGGESLLWHLAYIVGVCSLVCRVRD</sequence>
<feature type="transmembrane region" description="Helical" evidence="2">
    <location>
        <begin position="79"/>
        <end position="104"/>
    </location>
</feature>
<feature type="compositionally biased region" description="Basic and acidic residues" evidence="1">
    <location>
        <begin position="1"/>
        <end position="27"/>
    </location>
</feature>
<feature type="transmembrane region" description="Helical" evidence="2">
    <location>
        <begin position="171"/>
        <end position="194"/>
    </location>
</feature>
<proteinExistence type="predicted"/>
<evidence type="ECO:0000313" key="3">
    <source>
        <dbReference type="EMBL" id="CAD9307999.1"/>
    </source>
</evidence>
<dbReference type="AlphaFoldDB" id="A0A7S1VSZ3"/>
<dbReference type="GO" id="GO:0016020">
    <property type="term" value="C:membrane"/>
    <property type="evidence" value="ECO:0007669"/>
    <property type="project" value="TreeGrafter"/>
</dbReference>
<keyword evidence="2" id="KW-0812">Transmembrane</keyword>
<keyword evidence="2" id="KW-0472">Membrane</keyword>
<evidence type="ECO:0000256" key="2">
    <source>
        <dbReference type="SAM" id="Phobius"/>
    </source>
</evidence>
<gene>
    <name evidence="3" type="ORF">GOCE00092_LOCUS25306</name>
</gene>
<evidence type="ECO:0000256" key="1">
    <source>
        <dbReference type="SAM" id="MobiDB-lite"/>
    </source>
</evidence>